<reference evidence="2 3" key="1">
    <citation type="submission" date="2019-05" db="EMBL/GenBank/DDBJ databases">
        <authorList>
            <person name="Pankratov T."/>
            <person name="Grouzdev D."/>
        </authorList>
    </citation>
    <scope>NUCLEOTIDE SEQUENCE [LARGE SCALE GENOMIC DNA]</scope>
    <source>
        <strain evidence="2 3">KEBCLARHB70R</strain>
    </source>
</reference>
<feature type="transmembrane region" description="Helical" evidence="1">
    <location>
        <begin position="44"/>
        <end position="65"/>
    </location>
</feature>
<accession>A0A5R9JCU0</accession>
<name>A0A5R9JCU0_9PROT</name>
<comment type="caution">
    <text evidence="2">The sequence shown here is derived from an EMBL/GenBank/DDBJ whole genome shotgun (WGS) entry which is preliminary data.</text>
</comment>
<dbReference type="RefSeq" id="WP_138325511.1">
    <property type="nucleotide sequence ID" value="NZ_VCDI01000002.1"/>
</dbReference>
<organism evidence="2 3">
    <name type="scientific">Lichenicoccus roseus</name>
    <dbReference type="NCBI Taxonomy" id="2683649"/>
    <lineage>
        <taxon>Bacteria</taxon>
        <taxon>Pseudomonadati</taxon>
        <taxon>Pseudomonadota</taxon>
        <taxon>Alphaproteobacteria</taxon>
        <taxon>Acetobacterales</taxon>
        <taxon>Acetobacteraceae</taxon>
        <taxon>Lichenicoccus</taxon>
    </lineage>
</organism>
<evidence type="ECO:0000256" key="1">
    <source>
        <dbReference type="SAM" id="Phobius"/>
    </source>
</evidence>
<dbReference type="AlphaFoldDB" id="A0A5R9JCU0"/>
<keyword evidence="1" id="KW-0812">Transmembrane</keyword>
<keyword evidence="1" id="KW-0472">Membrane</keyword>
<dbReference type="Proteomes" id="UP000305654">
    <property type="component" value="Unassembled WGS sequence"/>
</dbReference>
<dbReference type="EMBL" id="VCDI01000002">
    <property type="protein sequence ID" value="TLU73431.1"/>
    <property type="molecule type" value="Genomic_DNA"/>
</dbReference>
<keyword evidence="3" id="KW-1185">Reference proteome</keyword>
<sequence>MRIQPVVIVPWWLIGVELVVKAAGFAVLGLFCIGLLVFRPDDAISLFALLMMSVVLVCTPFVYLYRRYQRMVKEADDEAAAMAARANARMAARRSGGSR</sequence>
<evidence type="ECO:0000313" key="3">
    <source>
        <dbReference type="Proteomes" id="UP000305654"/>
    </source>
</evidence>
<evidence type="ECO:0000313" key="2">
    <source>
        <dbReference type="EMBL" id="TLU73431.1"/>
    </source>
</evidence>
<protein>
    <submittedName>
        <fullName evidence="2">Uncharacterized protein</fullName>
    </submittedName>
</protein>
<keyword evidence="1" id="KW-1133">Transmembrane helix</keyword>
<feature type="transmembrane region" description="Helical" evidence="1">
    <location>
        <begin position="12"/>
        <end position="38"/>
    </location>
</feature>
<gene>
    <name evidence="2" type="ORF">FE263_08555</name>
</gene>
<proteinExistence type="predicted"/>